<proteinExistence type="predicted"/>
<organism evidence="1 2">
    <name type="scientific">Anthostomella pinea</name>
    <dbReference type="NCBI Taxonomy" id="933095"/>
    <lineage>
        <taxon>Eukaryota</taxon>
        <taxon>Fungi</taxon>
        <taxon>Dikarya</taxon>
        <taxon>Ascomycota</taxon>
        <taxon>Pezizomycotina</taxon>
        <taxon>Sordariomycetes</taxon>
        <taxon>Xylariomycetidae</taxon>
        <taxon>Xylariales</taxon>
        <taxon>Xylariaceae</taxon>
        <taxon>Anthostomella</taxon>
    </lineage>
</organism>
<protein>
    <submittedName>
        <fullName evidence="1">Uu.00g144610.m01.CDS01</fullName>
    </submittedName>
</protein>
<name>A0AAI8VQX9_9PEZI</name>
<comment type="caution">
    <text evidence="1">The sequence shown here is derived from an EMBL/GenBank/DDBJ whole genome shotgun (WGS) entry which is preliminary data.</text>
</comment>
<sequence>MTLVMVELEKFDPGHDVVTHYRNNPHCGVWGAGDKLRRHMTTLDPTFSSLANGQIMSSDDILYFDEALLKDLDFHQLEGLKPFTPVEIVAIVKRALKIVAGFTQEQSSPLATPAQNVILDVGDNTFSGNGPRAARSGEARRFEGSTHWFIA</sequence>
<dbReference type="Proteomes" id="UP001295740">
    <property type="component" value="Unassembled WGS sequence"/>
</dbReference>
<dbReference type="EMBL" id="CAUWAG010000012">
    <property type="protein sequence ID" value="CAJ2509435.1"/>
    <property type="molecule type" value="Genomic_DNA"/>
</dbReference>
<keyword evidence="2" id="KW-1185">Reference proteome</keyword>
<dbReference type="AlphaFoldDB" id="A0AAI8VQX9"/>
<evidence type="ECO:0000313" key="1">
    <source>
        <dbReference type="EMBL" id="CAJ2509435.1"/>
    </source>
</evidence>
<gene>
    <name evidence="1" type="ORF">KHLLAP_LOCUS9903</name>
</gene>
<evidence type="ECO:0000313" key="2">
    <source>
        <dbReference type="Proteomes" id="UP001295740"/>
    </source>
</evidence>
<reference evidence="1" key="1">
    <citation type="submission" date="2023-10" db="EMBL/GenBank/DDBJ databases">
        <authorList>
            <person name="Hackl T."/>
        </authorList>
    </citation>
    <scope>NUCLEOTIDE SEQUENCE</scope>
</reference>
<accession>A0AAI8VQX9</accession>